<keyword evidence="2" id="KW-0436">Ligase</keyword>
<organism evidence="5 6">
    <name type="scientific">Dietzia aurantiaca</name>
    <dbReference type="NCBI Taxonomy" id="983873"/>
    <lineage>
        <taxon>Bacteria</taxon>
        <taxon>Bacillati</taxon>
        <taxon>Actinomycetota</taxon>
        <taxon>Actinomycetes</taxon>
        <taxon>Mycobacteriales</taxon>
        <taxon>Dietziaceae</taxon>
        <taxon>Dietzia</taxon>
    </lineage>
</organism>
<feature type="domain" description="AMP-dependent synthetase/ligase" evidence="3">
    <location>
        <begin position="24"/>
        <end position="396"/>
    </location>
</feature>
<evidence type="ECO:0000259" key="4">
    <source>
        <dbReference type="Pfam" id="PF13193"/>
    </source>
</evidence>
<dbReference type="Gene3D" id="3.30.300.30">
    <property type="match status" value="1"/>
</dbReference>
<gene>
    <name evidence="5" type="ORF">ACFO7U_02120</name>
</gene>
<dbReference type="PANTHER" id="PTHR43201:SF5">
    <property type="entry name" value="MEDIUM-CHAIN ACYL-COA LIGASE ACSF2, MITOCHONDRIAL"/>
    <property type="match status" value="1"/>
</dbReference>
<dbReference type="RefSeq" id="WP_344989103.1">
    <property type="nucleotide sequence ID" value="NZ_BAABCD010000007.1"/>
</dbReference>
<dbReference type="InterPro" id="IPR000873">
    <property type="entry name" value="AMP-dep_synth/lig_dom"/>
</dbReference>
<accession>A0ABV9PQ30</accession>
<dbReference type="InterPro" id="IPR042099">
    <property type="entry name" value="ANL_N_sf"/>
</dbReference>
<dbReference type="InterPro" id="IPR020845">
    <property type="entry name" value="AMP-binding_CS"/>
</dbReference>
<dbReference type="Pfam" id="PF13193">
    <property type="entry name" value="AMP-binding_C"/>
    <property type="match status" value="1"/>
</dbReference>
<evidence type="ECO:0000259" key="3">
    <source>
        <dbReference type="Pfam" id="PF00501"/>
    </source>
</evidence>
<dbReference type="Pfam" id="PF00501">
    <property type="entry name" value="AMP-binding"/>
    <property type="match status" value="1"/>
</dbReference>
<evidence type="ECO:0000313" key="6">
    <source>
        <dbReference type="Proteomes" id="UP001595836"/>
    </source>
</evidence>
<dbReference type="Gene3D" id="3.40.50.12780">
    <property type="entry name" value="N-terminal domain of ligase-like"/>
    <property type="match status" value="1"/>
</dbReference>
<comment type="caution">
    <text evidence="5">The sequence shown here is derived from an EMBL/GenBank/DDBJ whole genome shotgun (WGS) entry which is preliminary data.</text>
</comment>
<protein>
    <submittedName>
        <fullName evidence="5">Class I adenylate-forming enzyme family protein</fullName>
    </submittedName>
</protein>
<dbReference type="InterPro" id="IPR045851">
    <property type="entry name" value="AMP-bd_C_sf"/>
</dbReference>
<dbReference type="PANTHER" id="PTHR43201">
    <property type="entry name" value="ACYL-COA SYNTHETASE"/>
    <property type="match status" value="1"/>
</dbReference>
<dbReference type="InterPro" id="IPR025110">
    <property type="entry name" value="AMP-bd_C"/>
</dbReference>
<comment type="similarity">
    <text evidence="1">Belongs to the ATP-dependent AMP-binding enzyme family.</text>
</comment>
<dbReference type="PROSITE" id="PS00455">
    <property type="entry name" value="AMP_BINDING"/>
    <property type="match status" value="1"/>
</dbReference>
<dbReference type="Proteomes" id="UP001595836">
    <property type="component" value="Unassembled WGS sequence"/>
</dbReference>
<evidence type="ECO:0000256" key="2">
    <source>
        <dbReference type="ARBA" id="ARBA00022598"/>
    </source>
</evidence>
<reference evidence="6" key="1">
    <citation type="journal article" date="2019" name="Int. J. Syst. Evol. Microbiol.">
        <title>The Global Catalogue of Microorganisms (GCM) 10K type strain sequencing project: providing services to taxonomists for standard genome sequencing and annotation.</title>
        <authorList>
            <consortium name="The Broad Institute Genomics Platform"/>
            <consortium name="The Broad Institute Genome Sequencing Center for Infectious Disease"/>
            <person name="Wu L."/>
            <person name="Ma J."/>
        </authorList>
    </citation>
    <scope>NUCLEOTIDE SEQUENCE [LARGE SCALE GENOMIC DNA]</scope>
    <source>
        <strain evidence="6">JCM 11882</strain>
    </source>
</reference>
<name>A0ABV9PQ30_9ACTN</name>
<dbReference type="SUPFAM" id="SSF56801">
    <property type="entry name" value="Acetyl-CoA synthetase-like"/>
    <property type="match status" value="1"/>
</dbReference>
<dbReference type="EMBL" id="JBHSHP010000007">
    <property type="protein sequence ID" value="MFC4753576.1"/>
    <property type="molecule type" value="Genomic_DNA"/>
</dbReference>
<evidence type="ECO:0000313" key="5">
    <source>
        <dbReference type="EMBL" id="MFC4753576.1"/>
    </source>
</evidence>
<proteinExistence type="inferred from homology"/>
<keyword evidence="6" id="KW-1185">Reference proteome</keyword>
<evidence type="ECO:0000256" key="1">
    <source>
        <dbReference type="ARBA" id="ARBA00006432"/>
    </source>
</evidence>
<sequence>MGPLPDPLALPVTDNSDLTLLTVLDHRAATTPDSTFIEFMGETVTFADLSGRVDRVATAWLQMGLAHGDRVGIASRNSVDWLVAYLATVRVGAVLVTLSIMYREREFTHMLGQSGARVLLCESAVADFDFQAFLSDLRPQLPSVEQFVFFGTEQPALGHGWTGIAATPADPVAVAAAFDRVRATDPAVILYTSGTTGQPKGATLTHRSLLGSAVGQVERYAQGPDDTMLGVMPFNHVGGLTCTVGSSLVSGGAVALLPGFHPDLVAEAIARGHITLFAGVPTMYTMLLASETFAAVDTTRIRTCVVGGSNLEPALAERVRAAFPSARLSNLYGLSETSGASVISHPDDSPDLVDTTIGTPIGDVQARIVDDSGDLVPPGAEGELQLRGTSVADGYWDMPAETRSTFLPDGWLATGDMGTMTGDGHITIRGRKKEMYVRGGYNVYPAEIENVLSTHRSVALCAVIGYPDPTFGEKGCAFIVPAPGQVVDIDELRGLCTQQLAAYKVPDQFEVVDSLPMTPAGKIRKSELTWGPPAQ</sequence>
<feature type="domain" description="AMP-binding enzyme C-terminal" evidence="4">
    <location>
        <begin position="447"/>
        <end position="522"/>
    </location>
</feature>